<dbReference type="HAMAP" id="MF_00527">
    <property type="entry name" value="3MGH"/>
    <property type="match status" value="1"/>
</dbReference>
<evidence type="ECO:0000256" key="1">
    <source>
        <dbReference type="ARBA" id="ARBA00009232"/>
    </source>
</evidence>
<dbReference type="FunFam" id="3.10.300.10:FF:000001">
    <property type="entry name" value="Putative 3-methyladenine DNA glycosylase"/>
    <property type="match status" value="1"/>
</dbReference>
<dbReference type="Proteomes" id="UP000576480">
    <property type="component" value="Unassembled WGS sequence"/>
</dbReference>
<organism evidence="6 8">
    <name type="scientific">Candidatus Hakubella thermalkaliphila</name>
    <dbReference type="NCBI Taxonomy" id="2754717"/>
    <lineage>
        <taxon>Bacteria</taxon>
        <taxon>Bacillati</taxon>
        <taxon>Actinomycetota</taxon>
        <taxon>Actinomycetota incertae sedis</taxon>
        <taxon>Candidatus Hakubellales</taxon>
        <taxon>Candidatus Hakubellaceae</taxon>
        <taxon>Candidatus Hakubella</taxon>
    </lineage>
</organism>
<dbReference type="GO" id="GO:0006284">
    <property type="term" value="P:base-excision repair"/>
    <property type="evidence" value="ECO:0007669"/>
    <property type="project" value="InterPro"/>
</dbReference>
<dbReference type="PANTHER" id="PTHR10429">
    <property type="entry name" value="DNA-3-METHYLADENINE GLYCOSYLASE"/>
    <property type="match status" value="1"/>
</dbReference>
<evidence type="ECO:0000313" key="9">
    <source>
        <dbReference type="Proteomes" id="UP000576480"/>
    </source>
</evidence>
<dbReference type="NCBIfam" id="TIGR00567">
    <property type="entry name" value="3mg"/>
    <property type="match status" value="1"/>
</dbReference>
<dbReference type="PANTHER" id="PTHR10429:SF0">
    <property type="entry name" value="DNA-3-METHYLADENINE GLYCOSYLASE"/>
    <property type="match status" value="1"/>
</dbReference>
<dbReference type="EMBL" id="BLSB01000031">
    <property type="protein sequence ID" value="GFP34896.1"/>
    <property type="molecule type" value="Genomic_DNA"/>
</dbReference>
<comment type="caution">
    <text evidence="6">The sequence shown here is derived from an EMBL/GenBank/DDBJ whole genome shotgun (WGS) entry which is preliminary data.</text>
</comment>
<dbReference type="Proteomes" id="UP000543224">
    <property type="component" value="Unassembled WGS sequence"/>
</dbReference>
<evidence type="ECO:0000256" key="3">
    <source>
        <dbReference type="ARBA" id="ARBA00022801"/>
    </source>
</evidence>
<evidence type="ECO:0000256" key="5">
    <source>
        <dbReference type="HAMAP-Rule" id="MF_00527"/>
    </source>
</evidence>
<evidence type="ECO:0000313" key="8">
    <source>
        <dbReference type="Proteomes" id="UP000543224"/>
    </source>
</evidence>
<dbReference type="EMBL" id="BLRX01000041">
    <property type="protein sequence ID" value="GFP25127.1"/>
    <property type="molecule type" value="Genomic_DNA"/>
</dbReference>
<sequence>MKLPREFYQRPTLTVAQDLLGKCLIRRTGEGLLVGKIVETEAYIGENDLACHASRGKTPRNEVMFGEAGHAYVYFTYGMFYCLNVVTEKKGFPAAVLIRSVEPMEGIKLMIKNRYDETRRSLKRKNSERLARILLLASDPPDPHIANGPGKLCQAMKIDKSLNGIDFTGDLLYLKDRGNDIQEIVATSRIGVEKAGESAQNLWRFYIKESKFVSKK</sequence>
<keyword evidence="4 5" id="KW-0234">DNA repair</keyword>
<name>A0A6V8NY44_9ACTN</name>
<dbReference type="InterPro" id="IPR003180">
    <property type="entry name" value="MPG"/>
</dbReference>
<dbReference type="InterPro" id="IPR011034">
    <property type="entry name" value="Formyl_transferase-like_C_sf"/>
</dbReference>
<reference evidence="8 9" key="1">
    <citation type="journal article" date="2020" name="Front. Microbiol.">
        <title>Single-cell genomics of novel Actinobacteria with the Wood-Ljungdahl pathway discovered in a serpentinizing system.</title>
        <authorList>
            <person name="Merino N."/>
            <person name="Kawai M."/>
            <person name="Boyd E.S."/>
            <person name="Colman D.R."/>
            <person name="McGlynn S.E."/>
            <person name="Nealson K.H."/>
            <person name="Kurokawa K."/>
            <person name="Hongoh Y."/>
        </authorList>
    </citation>
    <scope>NUCLEOTIDE SEQUENCE [LARGE SCALE GENOMIC DNA]</scope>
    <source>
        <strain evidence="6 8">S25</strain>
        <strain evidence="7 9">S43</strain>
    </source>
</reference>
<evidence type="ECO:0000313" key="6">
    <source>
        <dbReference type="EMBL" id="GFP25127.1"/>
    </source>
</evidence>
<dbReference type="AlphaFoldDB" id="A0A6V8NY44"/>
<dbReference type="EC" id="3.2.2.-" evidence="5"/>
<dbReference type="Pfam" id="PF02245">
    <property type="entry name" value="Pur_DNA_glyco"/>
    <property type="match status" value="1"/>
</dbReference>
<dbReference type="GO" id="GO:0003677">
    <property type="term" value="F:DNA binding"/>
    <property type="evidence" value="ECO:0007669"/>
    <property type="project" value="InterPro"/>
</dbReference>
<comment type="similarity">
    <text evidence="1 5">Belongs to the DNA glycosylase MPG family.</text>
</comment>
<accession>A0A6V8NY44</accession>
<dbReference type="SUPFAM" id="SSF50486">
    <property type="entry name" value="FMT C-terminal domain-like"/>
    <property type="match status" value="1"/>
</dbReference>
<proteinExistence type="inferred from homology"/>
<evidence type="ECO:0000256" key="4">
    <source>
        <dbReference type="ARBA" id="ARBA00023204"/>
    </source>
</evidence>
<dbReference type="Gene3D" id="3.10.300.10">
    <property type="entry name" value="Methylpurine-DNA glycosylase (MPG)"/>
    <property type="match status" value="1"/>
</dbReference>
<protein>
    <recommendedName>
        <fullName evidence="5">Putative 3-methyladenine DNA glycosylase</fullName>
        <ecNumber evidence="5">3.2.2.-</ecNumber>
    </recommendedName>
</protein>
<dbReference type="RefSeq" id="WP_176229583.1">
    <property type="nucleotide sequence ID" value="NZ_BLSB01000031.1"/>
</dbReference>
<evidence type="ECO:0000256" key="2">
    <source>
        <dbReference type="ARBA" id="ARBA00022763"/>
    </source>
</evidence>
<dbReference type="GO" id="GO:0003905">
    <property type="term" value="F:alkylbase DNA N-glycosylase activity"/>
    <property type="evidence" value="ECO:0007669"/>
    <property type="project" value="InterPro"/>
</dbReference>
<dbReference type="CDD" id="cd00540">
    <property type="entry name" value="AAG"/>
    <property type="match status" value="1"/>
</dbReference>
<evidence type="ECO:0000313" key="7">
    <source>
        <dbReference type="EMBL" id="GFP34896.1"/>
    </source>
</evidence>
<keyword evidence="2 5" id="KW-0227">DNA damage</keyword>
<gene>
    <name evidence="6" type="ORF">HKBW3S25_00577</name>
    <name evidence="7" type="ORF">HKBW3S43_00688</name>
</gene>
<dbReference type="InterPro" id="IPR036995">
    <property type="entry name" value="MPG_sf"/>
</dbReference>
<keyword evidence="3 5" id="KW-0378">Hydrolase</keyword>